<dbReference type="Gene3D" id="1.20.120.530">
    <property type="entry name" value="GntR ligand-binding domain-like"/>
    <property type="match status" value="1"/>
</dbReference>
<sequence>MATNHDKLSPPMSRSSVVYEKILTAIIRGEYVVDRKLPTEAQLSATYAVSRPTIREVLARLKEDNLVVSRRGSGSYVTTRPDFTVLQFAKISSISDIQRCFEFRKDLEGGAAKYAAARRTTAQLDTIDKASKSLRKAIELGSIATAEDFSFHLAIAESTNNHYYPTVLKSLRENIQKGMDITRTLTLQASERRLATVQSEHDAVVDAIIEGNGERAREAMTDHLENARGRMFEGA</sequence>
<dbReference type="InterPro" id="IPR000524">
    <property type="entry name" value="Tscrpt_reg_HTH_GntR"/>
</dbReference>
<dbReference type="InterPro" id="IPR036390">
    <property type="entry name" value="WH_DNA-bd_sf"/>
</dbReference>
<dbReference type="PROSITE" id="PS50949">
    <property type="entry name" value="HTH_GNTR"/>
    <property type="match status" value="1"/>
</dbReference>
<reference evidence="5 6" key="1">
    <citation type="submission" date="2016-12" db="EMBL/GenBank/DDBJ databases">
        <authorList>
            <person name="Song W.-J."/>
            <person name="Kurnit D.M."/>
        </authorList>
    </citation>
    <scope>NUCLEOTIDE SEQUENCE [LARGE SCALE GENOMIC DNA]</scope>
    <source>
        <strain evidence="5 6">IMCC3135</strain>
    </source>
</reference>
<dbReference type="InterPro" id="IPR036388">
    <property type="entry name" value="WH-like_DNA-bd_sf"/>
</dbReference>
<dbReference type="SUPFAM" id="SSF46785">
    <property type="entry name" value="Winged helix' DNA-binding domain"/>
    <property type="match status" value="1"/>
</dbReference>
<feature type="domain" description="HTH gntR-type" evidence="4">
    <location>
        <begin position="12"/>
        <end position="80"/>
    </location>
</feature>
<name>A0A2Z2NRD8_9GAMM</name>
<proteinExistence type="predicted"/>
<evidence type="ECO:0000256" key="2">
    <source>
        <dbReference type="ARBA" id="ARBA00023125"/>
    </source>
</evidence>
<evidence type="ECO:0000259" key="4">
    <source>
        <dbReference type="PROSITE" id="PS50949"/>
    </source>
</evidence>
<dbReference type="CDD" id="cd07377">
    <property type="entry name" value="WHTH_GntR"/>
    <property type="match status" value="1"/>
</dbReference>
<dbReference type="SMART" id="SM00895">
    <property type="entry name" value="FCD"/>
    <property type="match status" value="1"/>
</dbReference>
<dbReference type="KEGG" id="gai:IMCC3135_19120"/>
<keyword evidence="1" id="KW-0805">Transcription regulation</keyword>
<dbReference type="PANTHER" id="PTHR43537:SF5">
    <property type="entry name" value="UXU OPERON TRANSCRIPTIONAL REGULATOR"/>
    <property type="match status" value="1"/>
</dbReference>
<dbReference type="GO" id="GO:0003700">
    <property type="term" value="F:DNA-binding transcription factor activity"/>
    <property type="evidence" value="ECO:0007669"/>
    <property type="project" value="InterPro"/>
</dbReference>
<organism evidence="5 6">
    <name type="scientific">Granulosicoccus antarcticus IMCC3135</name>
    <dbReference type="NCBI Taxonomy" id="1192854"/>
    <lineage>
        <taxon>Bacteria</taxon>
        <taxon>Pseudomonadati</taxon>
        <taxon>Pseudomonadota</taxon>
        <taxon>Gammaproteobacteria</taxon>
        <taxon>Chromatiales</taxon>
        <taxon>Granulosicoccaceae</taxon>
        <taxon>Granulosicoccus</taxon>
    </lineage>
</organism>
<dbReference type="EMBL" id="CP018632">
    <property type="protein sequence ID" value="ASJ73903.1"/>
    <property type="molecule type" value="Genomic_DNA"/>
</dbReference>
<dbReference type="RefSeq" id="WP_205737608.1">
    <property type="nucleotide sequence ID" value="NZ_CP018632.1"/>
</dbReference>
<dbReference type="Pfam" id="PF00392">
    <property type="entry name" value="GntR"/>
    <property type="match status" value="1"/>
</dbReference>
<dbReference type="InterPro" id="IPR008920">
    <property type="entry name" value="TF_FadR/GntR_C"/>
</dbReference>
<dbReference type="Proteomes" id="UP000250079">
    <property type="component" value="Chromosome"/>
</dbReference>
<dbReference type="PRINTS" id="PR00035">
    <property type="entry name" value="HTHGNTR"/>
</dbReference>
<dbReference type="InterPro" id="IPR011711">
    <property type="entry name" value="GntR_C"/>
</dbReference>
<dbReference type="SMART" id="SM00345">
    <property type="entry name" value="HTH_GNTR"/>
    <property type="match status" value="1"/>
</dbReference>
<evidence type="ECO:0000256" key="3">
    <source>
        <dbReference type="ARBA" id="ARBA00023163"/>
    </source>
</evidence>
<dbReference type="AlphaFoldDB" id="A0A2Z2NRD8"/>
<gene>
    <name evidence="5" type="primary">lutR_4</name>
    <name evidence="5" type="ORF">IMCC3135_19120</name>
</gene>
<keyword evidence="3" id="KW-0804">Transcription</keyword>
<evidence type="ECO:0000313" key="5">
    <source>
        <dbReference type="EMBL" id="ASJ73903.1"/>
    </source>
</evidence>
<accession>A0A2Z2NRD8</accession>
<protein>
    <submittedName>
        <fullName evidence="5">HTH-type transcriptional regulator LutR</fullName>
    </submittedName>
</protein>
<dbReference type="PANTHER" id="PTHR43537">
    <property type="entry name" value="TRANSCRIPTIONAL REGULATOR, GNTR FAMILY"/>
    <property type="match status" value="1"/>
</dbReference>
<evidence type="ECO:0000313" key="6">
    <source>
        <dbReference type="Proteomes" id="UP000250079"/>
    </source>
</evidence>
<dbReference type="Gene3D" id="1.10.10.10">
    <property type="entry name" value="Winged helix-like DNA-binding domain superfamily/Winged helix DNA-binding domain"/>
    <property type="match status" value="1"/>
</dbReference>
<keyword evidence="2" id="KW-0238">DNA-binding</keyword>
<dbReference type="GO" id="GO:0003677">
    <property type="term" value="F:DNA binding"/>
    <property type="evidence" value="ECO:0007669"/>
    <property type="project" value="UniProtKB-KW"/>
</dbReference>
<evidence type="ECO:0000256" key="1">
    <source>
        <dbReference type="ARBA" id="ARBA00023015"/>
    </source>
</evidence>
<dbReference type="SUPFAM" id="SSF48008">
    <property type="entry name" value="GntR ligand-binding domain-like"/>
    <property type="match status" value="1"/>
</dbReference>
<dbReference type="Pfam" id="PF07729">
    <property type="entry name" value="FCD"/>
    <property type="match status" value="1"/>
</dbReference>
<keyword evidence="6" id="KW-1185">Reference proteome</keyword>